<dbReference type="EMBL" id="SMFO01000001">
    <property type="protein sequence ID" value="TDE06607.1"/>
    <property type="molecule type" value="Genomic_DNA"/>
</dbReference>
<sequence length="65" mass="7178">MKVTKTSKFAVTLLVILFTVSLSSCSFRTTTHSSNYKAKRIPPGQAKKINGDKSAKHYAPGHNKR</sequence>
<feature type="signal peptide" evidence="2">
    <location>
        <begin position="1"/>
        <end position="26"/>
    </location>
</feature>
<proteinExistence type="predicted"/>
<evidence type="ECO:0000256" key="2">
    <source>
        <dbReference type="SAM" id="SignalP"/>
    </source>
</evidence>
<dbReference type="Proteomes" id="UP000294597">
    <property type="component" value="Unassembled WGS sequence"/>
</dbReference>
<evidence type="ECO:0000313" key="4">
    <source>
        <dbReference type="Proteomes" id="UP000294597"/>
    </source>
</evidence>
<feature type="region of interest" description="Disordered" evidence="1">
    <location>
        <begin position="33"/>
        <end position="65"/>
    </location>
</feature>
<evidence type="ECO:0000313" key="3">
    <source>
        <dbReference type="EMBL" id="TDE06607.1"/>
    </source>
</evidence>
<dbReference type="AlphaFoldDB" id="A0A4R5D2P5"/>
<accession>A0A4R5D2P5</accession>
<protein>
    <recommendedName>
        <fullName evidence="5">Quinol oxidase subunit 4</fullName>
    </recommendedName>
</protein>
<name>A0A4R5D2P5_9FLAO</name>
<feature type="chain" id="PRO_5020552994" description="Quinol oxidase subunit 4" evidence="2">
    <location>
        <begin position="27"/>
        <end position="65"/>
    </location>
</feature>
<dbReference type="PROSITE" id="PS51257">
    <property type="entry name" value="PROKAR_LIPOPROTEIN"/>
    <property type="match status" value="1"/>
</dbReference>
<comment type="caution">
    <text evidence="3">The sequence shown here is derived from an EMBL/GenBank/DDBJ whole genome shotgun (WGS) entry which is preliminary data.</text>
</comment>
<evidence type="ECO:0008006" key="5">
    <source>
        <dbReference type="Google" id="ProtNLM"/>
    </source>
</evidence>
<dbReference type="RefSeq" id="WP_132109059.1">
    <property type="nucleotide sequence ID" value="NZ_SMFO01000001.1"/>
</dbReference>
<gene>
    <name evidence="3" type="ORF">E0F98_03060</name>
</gene>
<reference evidence="3 4" key="1">
    <citation type="submission" date="2019-03" db="EMBL/GenBank/DDBJ databases">
        <title>Flavobacterium TSA-D2 sp. nov., isolated from arctic soil.</title>
        <authorList>
            <person name="Chaudhary D.K."/>
        </authorList>
    </citation>
    <scope>NUCLEOTIDE SEQUENCE [LARGE SCALE GENOMIC DNA]</scope>
    <source>
        <strain evidence="3 4">TSA-D2</strain>
    </source>
</reference>
<keyword evidence="2" id="KW-0732">Signal</keyword>
<keyword evidence="4" id="KW-1185">Reference proteome</keyword>
<organism evidence="3 4">
    <name type="scientific">Flavobacterium hiemivividum</name>
    <dbReference type="NCBI Taxonomy" id="2541734"/>
    <lineage>
        <taxon>Bacteria</taxon>
        <taxon>Pseudomonadati</taxon>
        <taxon>Bacteroidota</taxon>
        <taxon>Flavobacteriia</taxon>
        <taxon>Flavobacteriales</taxon>
        <taxon>Flavobacteriaceae</taxon>
        <taxon>Flavobacterium</taxon>
    </lineage>
</organism>
<evidence type="ECO:0000256" key="1">
    <source>
        <dbReference type="SAM" id="MobiDB-lite"/>
    </source>
</evidence>